<gene>
    <name evidence="1" type="ORF">B1806_15260</name>
</gene>
<evidence type="ECO:0000313" key="1">
    <source>
        <dbReference type="EMBL" id="THD07138.1"/>
    </source>
</evidence>
<protein>
    <submittedName>
        <fullName evidence="1">Uncharacterized protein</fullName>
    </submittedName>
</protein>
<name>A0A4S3KFV8_9GAMM</name>
<comment type="caution">
    <text evidence="1">The sequence shown here is derived from an EMBL/GenBank/DDBJ whole genome shotgun (WGS) entry which is preliminary data.</text>
</comment>
<proteinExistence type="predicted"/>
<keyword evidence="2" id="KW-1185">Reference proteome</keyword>
<dbReference type="EMBL" id="MWQO01000063">
    <property type="protein sequence ID" value="THD07138.1"/>
    <property type="molecule type" value="Genomic_DNA"/>
</dbReference>
<evidence type="ECO:0000313" key="2">
    <source>
        <dbReference type="Proteomes" id="UP000307749"/>
    </source>
</evidence>
<accession>A0A4S3KFV8</accession>
<dbReference type="AlphaFoldDB" id="A0A4S3KFV8"/>
<dbReference type="Proteomes" id="UP000307749">
    <property type="component" value="Unassembled WGS sequence"/>
</dbReference>
<sequence length="71" mass="8019">MSGQGDSARVWVEVRRSSVALRDHGGDTKPVPRMRIKCVDDLGKPITRDIVAVRWVMTYVAARWDLQAELP</sequence>
<organism evidence="1 2">
    <name type="scientific">Metallibacterium scheffleri</name>
    <dbReference type="NCBI Taxonomy" id="993689"/>
    <lineage>
        <taxon>Bacteria</taxon>
        <taxon>Pseudomonadati</taxon>
        <taxon>Pseudomonadota</taxon>
        <taxon>Gammaproteobacteria</taxon>
        <taxon>Lysobacterales</taxon>
        <taxon>Rhodanobacteraceae</taxon>
        <taxon>Metallibacterium</taxon>
    </lineage>
</organism>
<reference evidence="1 2" key="1">
    <citation type="submission" date="2017-02" db="EMBL/GenBank/DDBJ databases">
        <title>Whole genome sequencing of Metallibacterium scheffleri DSM 24874 (T).</title>
        <authorList>
            <person name="Kumar S."/>
            <person name="Patil P."/>
            <person name="Patil P.B."/>
        </authorList>
    </citation>
    <scope>NUCLEOTIDE SEQUENCE [LARGE SCALE GENOMIC DNA]</scope>
    <source>
        <strain evidence="1 2">DSM 24874</strain>
    </source>
</reference>